<comment type="caution">
    <text evidence="1">The sequence shown here is derived from an EMBL/GenBank/DDBJ whole genome shotgun (WGS) entry which is preliminary data.</text>
</comment>
<reference evidence="1" key="1">
    <citation type="submission" date="2021-02" db="EMBL/GenBank/DDBJ databases">
        <authorList>
            <person name="Dougan E. K."/>
            <person name="Rhodes N."/>
            <person name="Thang M."/>
            <person name="Chan C."/>
        </authorList>
    </citation>
    <scope>NUCLEOTIDE SEQUENCE</scope>
</reference>
<organism evidence="1 2">
    <name type="scientific">Polarella glacialis</name>
    <name type="common">Dinoflagellate</name>
    <dbReference type="NCBI Taxonomy" id="89957"/>
    <lineage>
        <taxon>Eukaryota</taxon>
        <taxon>Sar</taxon>
        <taxon>Alveolata</taxon>
        <taxon>Dinophyceae</taxon>
        <taxon>Suessiales</taxon>
        <taxon>Suessiaceae</taxon>
        <taxon>Polarella</taxon>
    </lineage>
</organism>
<dbReference type="Proteomes" id="UP000626109">
    <property type="component" value="Unassembled WGS sequence"/>
</dbReference>
<protein>
    <submittedName>
        <fullName evidence="1">Uncharacterized protein</fullName>
    </submittedName>
</protein>
<sequence>MFGNESIFCMPALDLDCGKYRPNCSQCYSTIYCLGAVLSFARYHQVVLTRIDRVEESIAKSSAGSSSADQELKLRQVLDKKIEDIVMKLDVSRTAVHFIENYHSGVGSAHEARNVSVDFHGLKILTQCCSHADAFVAQSLRGGQQRQPSCTIH</sequence>
<evidence type="ECO:0000313" key="2">
    <source>
        <dbReference type="Proteomes" id="UP000626109"/>
    </source>
</evidence>
<name>A0A813L8B6_POLGL</name>
<proteinExistence type="predicted"/>
<accession>A0A813L8B6</accession>
<evidence type="ECO:0000313" key="1">
    <source>
        <dbReference type="EMBL" id="CAE8717797.1"/>
    </source>
</evidence>
<dbReference type="EMBL" id="CAJNNW010033232">
    <property type="protein sequence ID" value="CAE8717797.1"/>
    <property type="molecule type" value="Genomic_DNA"/>
</dbReference>
<dbReference type="AlphaFoldDB" id="A0A813L8B6"/>
<gene>
    <name evidence="1" type="ORF">PGLA2088_LOCUS39710</name>
</gene>